<proteinExistence type="predicted"/>
<keyword evidence="1" id="KW-0472">Membrane</keyword>
<accession>A0A918KNL1</accession>
<evidence type="ECO:0000256" key="1">
    <source>
        <dbReference type="SAM" id="Phobius"/>
    </source>
</evidence>
<evidence type="ECO:0000313" key="3">
    <source>
        <dbReference type="Proteomes" id="UP000600865"/>
    </source>
</evidence>
<protein>
    <submittedName>
        <fullName evidence="2">Uncharacterized protein</fullName>
    </submittedName>
</protein>
<sequence length="47" mass="4820">MTNNEKTRIDEVDAKGGKRVTGMTTVLAVSIGAAVLAMLAALAIFGL</sequence>
<keyword evidence="3" id="KW-1185">Reference proteome</keyword>
<dbReference type="RefSeq" id="WP_189585128.1">
    <property type="nucleotide sequence ID" value="NZ_BMYV01000002.1"/>
</dbReference>
<feature type="transmembrane region" description="Helical" evidence="1">
    <location>
        <begin position="20"/>
        <end position="45"/>
    </location>
</feature>
<name>A0A918KNL1_9PROT</name>
<reference evidence="2 3" key="1">
    <citation type="journal article" date="2014" name="Int. J. Syst. Evol. Microbiol.">
        <title>Complete genome sequence of Corynebacterium casei LMG S-19264T (=DSM 44701T), isolated from a smear-ripened cheese.</title>
        <authorList>
            <consortium name="US DOE Joint Genome Institute (JGI-PGF)"/>
            <person name="Walter F."/>
            <person name="Albersmeier A."/>
            <person name="Kalinowski J."/>
            <person name="Ruckert C."/>
        </authorList>
    </citation>
    <scope>NUCLEOTIDE SEQUENCE [LARGE SCALE GENOMIC DNA]</scope>
    <source>
        <strain evidence="2 3">KCTC 23968</strain>
    </source>
</reference>
<comment type="caution">
    <text evidence="2">The sequence shown here is derived from an EMBL/GenBank/DDBJ whole genome shotgun (WGS) entry which is preliminary data.</text>
</comment>
<dbReference type="Proteomes" id="UP000600865">
    <property type="component" value="Unassembled WGS sequence"/>
</dbReference>
<gene>
    <name evidence="2" type="ORF">GCM10011309_19990</name>
</gene>
<keyword evidence="1" id="KW-0812">Transmembrane</keyword>
<dbReference type="AlphaFoldDB" id="A0A918KNL1"/>
<dbReference type="EMBL" id="BMYV01000002">
    <property type="protein sequence ID" value="GGX69964.1"/>
    <property type="molecule type" value="Genomic_DNA"/>
</dbReference>
<organism evidence="2 3">
    <name type="scientific">Litorimonas cladophorae</name>
    <dbReference type="NCBI Taxonomy" id="1220491"/>
    <lineage>
        <taxon>Bacteria</taxon>
        <taxon>Pseudomonadati</taxon>
        <taxon>Pseudomonadota</taxon>
        <taxon>Alphaproteobacteria</taxon>
        <taxon>Maricaulales</taxon>
        <taxon>Robiginitomaculaceae</taxon>
    </lineage>
</organism>
<evidence type="ECO:0000313" key="2">
    <source>
        <dbReference type="EMBL" id="GGX69964.1"/>
    </source>
</evidence>
<keyword evidence="1" id="KW-1133">Transmembrane helix</keyword>